<evidence type="ECO:0000313" key="3">
    <source>
        <dbReference type="EMBL" id="KAG9340183.1"/>
    </source>
</evidence>
<keyword evidence="4" id="KW-1185">Reference proteome</keyword>
<evidence type="ECO:0000256" key="2">
    <source>
        <dbReference type="SAM" id="Phobius"/>
    </source>
</evidence>
<evidence type="ECO:0000256" key="1">
    <source>
        <dbReference type="SAM" id="MobiDB-lite"/>
    </source>
</evidence>
<name>A0A8T2NHT3_9TELE</name>
<evidence type="ECO:0000313" key="4">
    <source>
        <dbReference type="Proteomes" id="UP000824540"/>
    </source>
</evidence>
<organism evidence="3 4">
    <name type="scientific">Albula glossodonta</name>
    <name type="common">roundjaw bonefish</name>
    <dbReference type="NCBI Taxonomy" id="121402"/>
    <lineage>
        <taxon>Eukaryota</taxon>
        <taxon>Metazoa</taxon>
        <taxon>Chordata</taxon>
        <taxon>Craniata</taxon>
        <taxon>Vertebrata</taxon>
        <taxon>Euteleostomi</taxon>
        <taxon>Actinopterygii</taxon>
        <taxon>Neopterygii</taxon>
        <taxon>Teleostei</taxon>
        <taxon>Albuliformes</taxon>
        <taxon>Albulidae</taxon>
        <taxon>Albula</taxon>
    </lineage>
</organism>
<accession>A0A8T2NHT3</accession>
<keyword evidence="2" id="KW-1133">Transmembrane helix</keyword>
<protein>
    <submittedName>
        <fullName evidence="3">Uncharacterized protein</fullName>
    </submittedName>
</protein>
<feature type="region of interest" description="Disordered" evidence="1">
    <location>
        <begin position="96"/>
        <end position="138"/>
    </location>
</feature>
<dbReference type="EMBL" id="JAFBMS010000045">
    <property type="protein sequence ID" value="KAG9340183.1"/>
    <property type="molecule type" value="Genomic_DNA"/>
</dbReference>
<dbReference type="OrthoDB" id="9632766at2759"/>
<dbReference type="Proteomes" id="UP000824540">
    <property type="component" value="Unassembled WGS sequence"/>
</dbReference>
<sequence length="232" mass="25551">MNGYCWGGGCGRLLEQHRSNDSFIGNILKAECTMTKKACTLLSLKPQAQGFIKPETLTRFRPGQYMKMKLWTVLEFIFLLSASGFFQCTDAQSTAVTTPDPTTALPVTNSKPPDTTPPPTQAPDSTTPEKTTEATPHPSCEDVDDWALCKDPKTLDCKGQFHCYCVNKEPFCRCDNYDGKFYIGDNCEQEWTILTFVLVATLPGVALATVVGVAVYLACNSKKKNPKGGKKR</sequence>
<feature type="transmembrane region" description="Helical" evidence="2">
    <location>
        <begin position="191"/>
        <end position="217"/>
    </location>
</feature>
<dbReference type="AlphaFoldDB" id="A0A8T2NHT3"/>
<gene>
    <name evidence="3" type="ORF">JZ751_021908</name>
</gene>
<proteinExistence type="predicted"/>
<comment type="caution">
    <text evidence="3">The sequence shown here is derived from an EMBL/GenBank/DDBJ whole genome shotgun (WGS) entry which is preliminary data.</text>
</comment>
<feature type="compositionally biased region" description="Polar residues" evidence="1">
    <location>
        <begin position="96"/>
        <end position="111"/>
    </location>
</feature>
<reference evidence="3" key="1">
    <citation type="thesis" date="2021" institute="BYU ScholarsArchive" country="Provo, UT, USA">
        <title>Applications of and Algorithms for Genome Assembly and Genomic Analyses with an Emphasis on Marine Teleosts.</title>
        <authorList>
            <person name="Pickett B.D."/>
        </authorList>
    </citation>
    <scope>NUCLEOTIDE SEQUENCE</scope>
    <source>
        <strain evidence="3">HI-2016</strain>
    </source>
</reference>
<keyword evidence="2" id="KW-0812">Transmembrane</keyword>
<keyword evidence="2" id="KW-0472">Membrane</keyword>